<dbReference type="Proteomes" id="UP000468388">
    <property type="component" value="Unassembled WGS sequence"/>
</dbReference>
<feature type="compositionally biased region" description="Low complexity" evidence="1">
    <location>
        <begin position="29"/>
        <end position="40"/>
    </location>
</feature>
<sequence>MKKLSGYFFVACMLSVVLGTTSCSKKGDAGPAGATGATGAKGDKGDKGDQGDAGSASVIYSDWMDASYMYDSTSEVYFFDITAAKVTTDILNSGVVKVYMNFGTPSTPAVSSLPYSDEVGTYIREYSLLGVIELLSNGNPSTVTDANGAKRRQVRYVIIPGGEAARSAKAIDWNDYAKVKAYMGWKN</sequence>
<dbReference type="EMBL" id="WRXO01000002">
    <property type="protein sequence ID" value="MVT41170.1"/>
    <property type="molecule type" value="Genomic_DNA"/>
</dbReference>
<gene>
    <name evidence="3" type="ORF">GO495_11300</name>
</gene>
<evidence type="ECO:0000313" key="4">
    <source>
        <dbReference type="Proteomes" id="UP000468388"/>
    </source>
</evidence>
<keyword evidence="4" id="KW-1185">Reference proteome</keyword>
<dbReference type="AlphaFoldDB" id="A0A6N8J7H4"/>
<feature type="signal peptide" evidence="2">
    <location>
        <begin position="1"/>
        <end position="19"/>
    </location>
</feature>
<protein>
    <recommendedName>
        <fullName evidence="5">Collagen-like protein</fullName>
    </recommendedName>
</protein>
<reference evidence="3 4" key="1">
    <citation type="submission" date="2019-12" db="EMBL/GenBank/DDBJ databases">
        <title>The draft genomic sequence of strain Chitinophaga oryziterrae JCM 16595.</title>
        <authorList>
            <person name="Zhang X."/>
        </authorList>
    </citation>
    <scope>NUCLEOTIDE SEQUENCE [LARGE SCALE GENOMIC DNA]</scope>
    <source>
        <strain evidence="3 4">JCM 16595</strain>
    </source>
</reference>
<dbReference type="Gene3D" id="1.20.5.320">
    <property type="entry name" value="6-Phosphogluconate Dehydrogenase, domain 3"/>
    <property type="match status" value="1"/>
</dbReference>
<evidence type="ECO:0000256" key="2">
    <source>
        <dbReference type="SAM" id="SignalP"/>
    </source>
</evidence>
<accession>A0A6N8J7H4</accession>
<organism evidence="3 4">
    <name type="scientific">Chitinophaga oryziterrae</name>
    <dbReference type="NCBI Taxonomy" id="1031224"/>
    <lineage>
        <taxon>Bacteria</taxon>
        <taxon>Pseudomonadati</taxon>
        <taxon>Bacteroidota</taxon>
        <taxon>Chitinophagia</taxon>
        <taxon>Chitinophagales</taxon>
        <taxon>Chitinophagaceae</taxon>
        <taxon>Chitinophaga</taxon>
    </lineage>
</organism>
<comment type="caution">
    <text evidence="3">The sequence shown here is derived from an EMBL/GenBank/DDBJ whole genome shotgun (WGS) entry which is preliminary data.</text>
</comment>
<dbReference type="RefSeq" id="WP_157299779.1">
    <property type="nucleotide sequence ID" value="NZ_BAAAZB010000007.1"/>
</dbReference>
<feature type="region of interest" description="Disordered" evidence="1">
    <location>
        <begin position="23"/>
        <end position="53"/>
    </location>
</feature>
<evidence type="ECO:0000313" key="3">
    <source>
        <dbReference type="EMBL" id="MVT41170.1"/>
    </source>
</evidence>
<keyword evidence="2" id="KW-0732">Signal</keyword>
<feature type="chain" id="PRO_5027069785" description="Collagen-like protein" evidence="2">
    <location>
        <begin position="20"/>
        <end position="187"/>
    </location>
</feature>
<dbReference type="PROSITE" id="PS51257">
    <property type="entry name" value="PROKAR_LIPOPROTEIN"/>
    <property type="match status" value="1"/>
</dbReference>
<feature type="compositionally biased region" description="Basic and acidic residues" evidence="1">
    <location>
        <begin position="41"/>
        <end position="50"/>
    </location>
</feature>
<name>A0A6N8J7H4_9BACT</name>
<evidence type="ECO:0008006" key="5">
    <source>
        <dbReference type="Google" id="ProtNLM"/>
    </source>
</evidence>
<evidence type="ECO:0000256" key="1">
    <source>
        <dbReference type="SAM" id="MobiDB-lite"/>
    </source>
</evidence>
<dbReference type="OrthoDB" id="956932at2"/>
<proteinExistence type="predicted"/>